<evidence type="ECO:0000256" key="2">
    <source>
        <dbReference type="ARBA" id="ARBA00022643"/>
    </source>
</evidence>
<evidence type="ECO:0000313" key="4">
    <source>
        <dbReference type="EMBL" id="ART52640.1"/>
    </source>
</evidence>
<proteinExistence type="predicted"/>
<dbReference type="SUPFAM" id="SSF52218">
    <property type="entry name" value="Flavoproteins"/>
    <property type="match status" value="1"/>
</dbReference>
<dbReference type="RefSeq" id="WP_094098453.1">
    <property type="nucleotide sequence ID" value="NZ_CP021361.1"/>
</dbReference>
<name>A0A240U5I8_9BURK</name>
<dbReference type="EMBL" id="CP021361">
    <property type="protein sequence ID" value="ART52640.1"/>
    <property type="molecule type" value="Genomic_DNA"/>
</dbReference>
<protein>
    <submittedName>
        <fullName evidence="4">Flavodoxin</fullName>
    </submittedName>
</protein>
<dbReference type="GO" id="GO:0016491">
    <property type="term" value="F:oxidoreductase activity"/>
    <property type="evidence" value="ECO:0007669"/>
    <property type="project" value="InterPro"/>
</dbReference>
<gene>
    <name evidence="4" type="ORF">CBP34_14565</name>
</gene>
<dbReference type="InterPro" id="IPR008254">
    <property type="entry name" value="Flavodoxin/NO_synth"/>
</dbReference>
<dbReference type="Pfam" id="PF03358">
    <property type="entry name" value="FMN_red"/>
    <property type="match status" value="1"/>
</dbReference>
<keyword evidence="5" id="KW-1185">Reference proteome</keyword>
<sequence length="166" mass="17266">MSAVKTLLIVYHSLTGGTRQMAEAARVGAASEAGCVVRLLHAAQAGPADVLAADGYVFATPENLAAMSGQLKDFFDRSYYGVLDQINGRPYASLICAGSDGSNAARQIGRIATGWRLNAVAEPLIVCTHAQTPEAILAPKHIGEADLVRCRALGEALATGLVLGVF</sequence>
<dbReference type="PROSITE" id="PS50902">
    <property type="entry name" value="FLAVODOXIN_LIKE"/>
    <property type="match status" value="1"/>
</dbReference>
<feature type="domain" description="Flavodoxin-like" evidence="3">
    <location>
        <begin position="7"/>
        <end position="166"/>
    </location>
</feature>
<dbReference type="AlphaFoldDB" id="A0A240U5I8"/>
<dbReference type="Gene3D" id="3.40.50.360">
    <property type="match status" value="1"/>
</dbReference>
<dbReference type="GO" id="GO:0010181">
    <property type="term" value="F:FMN binding"/>
    <property type="evidence" value="ECO:0007669"/>
    <property type="project" value="InterPro"/>
</dbReference>
<dbReference type="KEGG" id="acin:CBP34_14565"/>
<reference evidence="4 5" key="1">
    <citation type="submission" date="2017-05" db="EMBL/GenBank/DDBJ databases">
        <title>Polyphasic characterization of four soil-derived phenanthrene-degrading Acidovorax strains and proposal of Acidovorax phenanthrenivorans sp. nov.</title>
        <authorList>
            <person name="Singleton D.R."/>
            <person name="Lee J."/>
            <person name="Dickey A.N."/>
            <person name="Stroud A."/>
            <person name="Scholl E.H."/>
            <person name="Wright F.A."/>
            <person name="Aitken M.D."/>
        </authorList>
    </citation>
    <scope>NUCLEOTIDE SEQUENCE [LARGE SCALE GENOMIC DNA]</scope>
    <source>
        <strain evidence="4">NA3</strain>
    </source>
</reference>
<organism evidence="4 5">
    <name type="scientific">Acidovorax carolinensis</name>
    <dbReference type="NCBI Taxonomy" id="553814"/>
    <lineage>
        <taxon>Bacteria</taxon>
        <taxon>Pseudomonadati</taxon>
        <taxon>Pseudomonadota</taxon>
        <taxon>Betaproteobacteria</taxon>
        <taxon>Burkholderiales</taxon>
        <taxon>Comamonadaceae</taxon>
        <taxon>Acidovorax</taxon>
    </lineage>
</organism>
<accession>A0A240U5I8</accession>
<dbReference type="InterPro" id="IPR005025">
    <property type="entry name" value="FMN_Rdtase-like_dom"/>
</dbReference>
<evidence type="ECO:0000256" key="1">
    <source>
        <dbReference type="ARBA" id="ARBA00022630"/>
    </source>
</evidence>
<dbReference type="Proteomes" id="UP000194432">
    <property type="component" value="Chromosome 1"/>
</dbReference>
<dbReference type="InterPro" id="IPR029039">
    <property type="entry name" value="Flavoprotein-like_sf"/>
</dbReference>
<keyword evidence="2" id="KW-0288">FMN</keyword>
<evidence type="ECO:0000313" key="5">
    <source>
        <dbReference type="Proteomes" id="UP000194432"/>
    </source>
</evidence>
<keyword evidence="1" id="KW-0285">Flavoprotein</keyword>
<evidence type="ECO:0000259" key="3">
    <source>
        <dbReference type="PROSITE" id="PS50902"/>
    </source>
</evidence>